<comment type="caution">
    <text evidence="6">The sequence shown here is derived from an EMBL/GenBank/DDBJ whole genome shotgun (WGS) entry which is preliminary data.</text>
</comment>
<dbReference type="InterPro" id="IPR027478">
    <property type="entry name" value="LdcA_N"/>
</dbReference>
<reference evidence="6 7" key="1">
    <citation type="submission" date="2016-08" db="EMBL/GenBank/DDBJ databases">
        <title>Hymenobacter coccineus sp. nov., Hymenobacter lapidarius sp. nov. and Hymenobacter glacialis sp. nov., isolated from Antarctic soil.</title>
        <authorList>
            <person name="Sedlacek I."/>
            <person name="Kralova S."/>
            <person name="Kyrova K."/>
            <person name="Maslanova I."/>
            <person name="Stankova E."/>
            <person name="Vrbovska V."/>
            <person name="Nemec M."/>
            <person name="Bartak M."/>
            <person name="Svec P."/>
            <person name="Busse H.-J."/>
            <person name="Pantucek R."/>
        </authorList>
    </citation>
    <scope>NUCLEOTIDE SEQUENCE [LARGE SCALE GENOMIC DNA]</scope>
    <source>
        <strain evidence="6 7">CCM 8649</strain>
    </source>
</reference>
<protein>
    <submittedName>
        <fullName evidence="6">Peptidase S66</fullName>
    </submittedName>
</protein>
<evidence type="ECO:0000313" key="7">
    <source>
        <dbReference type="Proteomes" id="UP000177506"/>
    </source>
</evidence>
<dbReference type="Proteomes" id="UP000177506">
    <property type="component" value="Unassembled WGS sequence"/>
</dbReference>
<proteinExistence type="inferred from homology"/>
<dbReference type="AlphaFoldDB" id="A0A1G1SU80"/>
<feature type="active site" description="Charge relay system" evidence="3">
    <location>
        <position position="314"/>
    </location>
</feature>
<accession>A0A1G1SU80</accession>
<evidence type="ECO:0000259" key="5">
    <source>
        <dbReference type="Pfam" id="PF17676"/>
    </source>
</evidence>
<dbReference type="Gene3D" id="3.40.50.10740">
    <property type="entry name" value="Class I glutamine amidotransferase-like"/>
    <property type="match status" value="1"/>
</dbReference>
<dbReference type="PIRSF" id="PIRSF028757">
    <property type="entry name" value="LD-carboxypeptidase"/>
    <property type="match status" value="1"/>
</dbReference>
<name>A0A1G1SU80_9BACT</name>
<comment type="similarity">
    <text evidence="1">Belongs to the peptidase S66 family.</text>
</comment>
<dbReference type="SUPFAM" id="SSF52317">
    <property type="entry name" value="Class I glutamine amidotransferase-like"/>
    <property type="match status" value="1"/>
</dbReference>
<evidence type="ECO:0000259" key="4">
    <source>
        <dbReference type="Pfam" id="PF02016"/>
    </source>
</evidence>
<dbReference type="InterPro" id="IPR003507">
    <property type="entry name" value="S66_fam"/>
</dbReference>
<dbReference type="OrthoDB" id="9807329at2"/>
<keyword evidence="7" id="KW-1185">Reference proteome</keyword>
<feature type="active site" description="Nucleophile" evidence="3">
    <location>
        <position position="115"/>
    </location>
</feature>
<dbReference type="Gene3D" id="3.50.30.60">
    <property type="entry name" value="LD-carboxypeptidase A C-terminal domain-like"/>
    <property type="match status" value="1"/>
</dbReference>
<evidence type="ECO:0000256" key="2">
    <source>
        <dbReference type="ARBA" id="ARBA00022801"/>
    </source>
</evidence>
<dbReference type="GO" id="GO:0016787">
    <property type="term" value="F:hydrolase activity"/>
    <property type="evidence" value="ECO:0007669"/>
    <property type="project" value="UniProtKB-KW"/>
</dbReference>
<dbReference type="EMBL" id="MDZA01000435">
    <property type="protein sequence ID" value="OGX82190.1"/>
    <property type="molecule type" value="Genomic_DNA"/>
</dbReference>
<dbReference type="Pfam" id="PF17676">
    <property type="entry name" value="Peptidase_S66C"/>
    <property type="match status" value="1"/>
</dbReference>
<dbReference type="InterPro" id="IPR040449">
    <property type="entry name" value="Peptidase_S66_N"/>
</dbReference>
<dbReference type="InterPro" id="IPR029062">
    <property type="entry name" value="Class_I_gatase-like"/>
</dbReference>
<dbReference type="RefSeq" id="WP_070746731.1">
    <property type="nucleotide sequence ID" value="NZ_MDZA01000435.1"/>
</dbReference>
<feature type="domain" description="LD-carboxypeptidase N-terminal" evidence="4">
    <location>
        <begin position="15"/>
        <end position="134"/>
    </location>
</feature>
<gene>
    <name evidence="6" type="ORF">BEN49_14290</name>
</gene>
<evidence type="ECO:0000256" key="1">
    <source>
        <dbReference type="ARBA" id="ARBA00010233"/>
    </source>
</evidence>
<organism evidence="6 7">
    <name type="scientific">Hymenobacter coccineus</name>
    <dbReference type="NCBI Taxonomy" id="1908235"/>
    <lineage>
        <taxon>Bacteria</taxon>
        <taxon>Pseudomonadati</taxon>
        <taxon>Bacteroidota</taxon>
        <taxon>Cytophagia</taxon>
        <taxon>Cytophagales</taxon>
        <taxon>Hymenobacteraceae</taxon>
        <taxon>Hymenobacter</taxon>
    </lineage>
</organism>
<sequence length="345" mass="37735">MPLVKPKALQPGDKVAVISLSWGGAGELPARYEQGKQQLQATFGLEVVETTHALKPAQWLYDNPRARAQDLMEAFADPSIKAVISAIGGDDSCRVLRYVDLGIIQQNPKIFLGFSDSTITHLLCWKAGLTSFYGTSLLVGFAENGGMLPYQIADLQRTLFSPTAVGEVLPNGAGWTSELLDWSDSALQDTPRALVPSAGWNFLQGTSRVQGRLLGGCLEALESLKGTAFWPAPDQWADTILFFETSEVRPEPDYFRWWLRNYAQQGILHAAKGILLGRPDNNVYAQEYNAELRKVLGEEGLSDLPVVTEMDFGHTSPVFTLPYGVLAEMDPVARTFSLLESGVAA</sequence>
<keyword evidence="2" id="KW-0378">Hydrolase</keyword>
<feature type="domain" description="LD-carboxypeptidase C-terminal" evidence="5">
    <location>
        <begin position="210"/>
        <end position="329"/>
    </location>
</feature>
<feature type="active site" description="Charge relay system" evidence="3">
    <location>
        <position position="244"/>
    </location>
</feature>
<evidence type="ECO:0000313" key="6">
    <source>
        <dbReference type="EMBL" id="OGX82190.1"/>
    </source>
</evidence>
<dbReference type="SUPFAM" id="SSF141986">
    <property type="entry name" value="LD-carboxypeptidase A C-terminal domain-like"/>
    <property type="match status" value="1"/>
</dbReference>
<dbReference type="Pfam" id="PF02016">
    <property type="entry name" value="Peptidase_S66"/>
    <property type="match status" value="1"/>
</dbReference>
<dbReference type="InterPro" id="IPR040921">
    <property type="entry name" value="Peptidase_S66C"/>
</dbReference>
<dbReference type="PANTHER" id="PTHR30237:SF4">
    <property type="entry name" value="LD-CARBOXYPEPTIDASE C-TERMINAL DOMAIN-CONTAINING PROTEIN"/>
    <property type="match status" value="1"/>
</dbReference>
<dbReference type="CDD" id="cd07062">
    <property type="entry name" value="Peptidase_S66_mccF_like"/>
    <property type="match status" value="1"/>
</dbReference>
<dbReference type="InterPro" id="IPR027461">
    <property type="entry name" value="Carboxypeptidase_A_C_sf"/>
</dbReference>
<evidence type="ECO:0000256" key="3">
    <source>
        <dbReference type="PIRSR" id="PIRSR028757-1"/>
    </source>
</evidence>
<dbReference type="PANTHER" id="PTHR30237">
    <property type="entry name" value="MURAMOYLTETRAPEPTIDE CARBOXYPEPTIDASE"/>
    <property type="match status" value="1"/>
</dbReference>